<protein>
    <submittedName>
        <fullName evidence="1">Uncharacterized protein</fullName>
    </submittedName>
</protein>
<evidence type="ECO:0000313" key="2">
    <source>
        <dbReference type="Proteomes" id="UP001379533"/>
    </source>
</evidence>
<sequence>MTKRSRTERRARERATAKLVRDKWKIATFEPGGAPERPIVVVSASVVESHARALPCALCGASVRIDEHVAEEHDGQRLRVTHITCMQCGASRPLYYRIAQPN</sequence>
<accession>A0ABZ2KAS8</accession>
<organism evidence="1 2">
    <name type="scientific">Pendulispora brunnea</name>
    <dbReference type="NCBI Taxonomy" id="2905690"/>
    <lineage>
        <taxon>Bacteria</taxon>
        <taxon>Pseudomonadati</taxon>
        <taxon>Myxococcota</taxon>
        <taxon>Myxococcia</taxon>
        <taxon>Myxococcales</taxon>
        <taxon>Sorangiineae</taxon>
        <taxon>Pendulisporaceae</taxon>
        <taxon>Pendulispora</taxon>
    </lineage>
</organism>
<keyword evidence="2" id="KW-1185">Reference proteome</keyword>
<evidence type="ECO:0000313" key="1">
    <source>
        <dbReference type="EMBL" id="WXA95179.1"/>
    </source>
</evidence>
<dbReference type="RefSeq" id="WP_394845788.1">
    <property type="nucleotide sequence ID" value="NZ_CP089982.1"/>
</dbReference>
<proteinExistence type="predicted"/>
<dbReference type="Proteomes" id="UP001379533">
    <property type="component" value="Chromosome"/>
</dbReference>
<dbReference type="EMBL" id="CP089982">
    <property type="protein sequence ID" value="WXA95179.1"/>
    <property type="molecule type" value="Genomic_DNA"/>
</dbReference>
<name>A0ABZ2KAS8_9BACT</name>
<gene>
    <name evidence="1" type="ORF">LZC95_53260</name>
</gene>
<reference evidence="1 2" key="1">
    <citation type="submission" date="2021-12" db="EMBL/GenBank/DDBJ databases">
        <title>Discovery of the Pendulisporaceae a myxobacterial family with distinct sporulation behavior and unique specialized metabolism.</title>
        <authorList>
            <person name="Garcia R."/>
            <person name="Popoff A."/>
            <person name="Bader C.D."/>
            <person name="Loehr J."/>
            <person name="Walesch S."/>
            <person name="Walt C."/>
            <person name="Boldt J."/>
            <person name="Bunk B."/>
            <person name="Haeckl F.J.F.P.J."/>
            <person name="Gunesch A.P."/>
            <person name="Birkelbach J."/>
            <person name="Nuebel U."/>
            <person name="Pietschmann T."/>
            <person name="Bach T."/>
            <person name="Mueller R."/>
        </authorList>
    </citation>
    <scope>NUCLEOTIDE SEQUENCE [LARGE SCALE GENOMIC DNA]</scope>
    <source>
        <strain evidence="1 2">MSr12523</strain>
    </source>
</reference>